<evidence type="ECO:0000256" key="8">
    <source>
        <dbReference type="PIRSR" id="PIRSR000294-1"/>
    </source>
</evidence>
<evidence type="ECO:0000256" key="4">
    <source>
        <dbReference type="ARBA" id="ARBA00022729"/>
    </source>
</evidence>
<keyword evidence="5" id="KW-0574">Periplasm</keyword>
<dbReference type="PANTHER" id="PTHR30600:SF10">
    <property type="entry name" value="BLL6722 PROTEIN"/>
    <property type="match status" value="1"/>
</dbReference>
<evidence type="ECO:0000256" key="2">
    <source>
        <dbReference type="ARBA" id="ARBA00022617"/>
    </source>
</evidence>
<gene>
    <name evidence="11" type="ordered locus">SGRA_0716</name>
</gene>
<dbReference type="InterPro" id="IPR009056">
    <property type="entry name" value="Cyt_c-like_dom"/>
</dbReference>
<dbReference type="GO" id="GO:0020037">
    <property type="term" value="F:heme binding"/>
    <property type="evidence" value="ECO:0007669"/>
    <property type="project" value="InterPro"/>
</dbReference>
<proteinExistence type="predicted"/>
<keyword evidence="6 11" id="KW-0560">Oxidoreductase</keyword>
<dbReference type="GO" id="GO:0042597">
    <property type="term" value="C:periplasmic space"/>
    <property type="evidence" value="ECO:0007669"/>
    <property type="project" value="UniProtKB-SubCell"/>
</dbReference>
<dbReference type="Gene3D" id="1.10.760.10">
    <property type="entry name" value="Cytochrome c-like domain"/>
    <property type="match status" value="2"/>
</dbReference>
<sequence length="327" mass="36030">MKIMSFTAIILSSLFFFIPKAEEIQPLPLTPALPTDAVELGERLFFDSILSLDRTISCASCHLPEYAFADTSALSKGVAGALGDRNTPSAMNMLSREIFFWDGRAATLAEQALGPIENPVEMNLPIDSAIARLMADEYYSAAFAALYPEEGLTKENLGLAIAAYEESLETGSAYDQFADGDSSAISASAMRGIEIFNVKGKCFDCHFGPDMTGDEFKNIGTYNGQEFNDVGRFSETKDSNDLGKFKVPGLRNVAVTAPYMHDGSFKTLREVIEYYNTPDAFRPHAIGRDTLLREPLGLTEQEMDDLEAFMRSLTAPQFEHLLARKEE</sequence>
<keyword evidence="11" id="KW-0575">Peroxidase</keyword>
<keyword evidence="12" id="KW-1185">Reference proteome</keyword>
<dbReference type="PIRSF" id="PIRSF000294">
    <property type="entry name" value="Cytochrome-c_peroxidase"/>
    <property type="match status" value="1"/>
</dbReference>
<feature type="binding site" description="covalent" evidence="8">
    <location>
        <position position="61"/>
    </location>
    <ligand>
        <name>heme c</name>
        <dbReference type="ChEBI" id="CHEBI:61717"/>
        <label>1</label>
    </ligand>
</feature>
<feature type="binding site" description="covalent" evidence="8">
    <location>
        <position position="202"/>
    </location>
    <ligand>
        <name>heme c</name>
        <dbReference type="ChEBI" id="CHEBI:61717"/>
        <label>2</label>
    </ligand>
</feature>
<dbReference type="eggNOG" id="COG1858">
    <property type="taxonomic scope" value="Bacteria"/>
</dbReference>
<feature type="binding site" description="axial binding residue" evidence="9">
    <location>
        <position position="62"/>
    </location>
    <ligand>
        <name>heme c</name>
        <dbReference type="ChEBI" id="CHEBI:61717"/>
        <label>1</label>
    </ligand>
    <ligandPart>
        <name>Fe</name>
        <dbReference type="ChEBI" id="CHEBI:18248"/>
    </ligandPart>
</feature>
<keyword evidence="2 8" id="KW-0349">Heme</keyword>
<protein>
    <submittedName>
        <fullName evidence="11">Cytochrome-c peroxidase</fullName>
        <ecNumber evidence="11">1.11.1.5</ecNumber>
    </submittedName>
</protein>
<feature type="binding site" description="covalent" evidence="8">
    <location>
        <position position="205"/>
    </location>
    <ligand>
        <name>heme c</name>
        <dbReference type="ChEBI" id="CHEBI:61717"/>
        <label>2</label>
    </ligand>
</feature>
<feature type="binding site" description="covalent" evidence="8">
    <location>
        <position position="58"/>
    </location>
    <ligand>
        <name>heme c</name>
        <dbReference type="ChEBI" id="CHEBI:61717"/>
        <label>1</label>
    </ligand>
</feature>
<name>H6L1B4_SAPGL</name>
<feature type="domain" description="Cytochrome c" evidence="10">
    <location>
        <begin position="187"/>
        <end position="314"/>
    </location>
</feature>
<comment type="subcellular location">
    <subcellularLocation>
        <location evidence="1">Periplasm</location>
    </subcellularLocation>
</comment>
<dbReference type="InterPro" id="IPR004852">
    <property type="entry name" value="Di-haem_cyt_c_peroxidsae"/>
</dbReference>
<keyword evidence="3 9" id="KW-0479">Metal-binding</keyword>
<dbReference type="GO" id="GO:0009055">
    <property type="term" value="F:electron transfer activity"/>
    <property type="evidence" value="ECO:0007669"/>
    <property type="project" value="InterPro"/>
</dbReference>
<evidence type="ECO:0000256" key="6">
    <source>
        <dbReference type="ARBA" id="ARBA00023002"/>
    </source>
</evidence>
<evidence type="ECO:0000256" key="9">
    <source>
        <dbReference type="PIRSR" id="PIRSR000294-2"/>
    </source>
</evidence>
<dbReference type="GO" id="GO:0046872">
    <property type="term" value="F:metal ion binding"/>
    <property type="evidence" value="ECO:0007669"/>
    <property type="project" value="UniProtKB-KW"/>
</dbReference>
<keyword evidence="7 9" id="KW-0408">Iron</keyword>
<dbReference type="InterPro" id="IPR036909">
    <property type="entry name" value="Cyt_c-like_dom_sf"/>
</dbReference>
<evidence type="ECO:0000256" key="3">
    <source>
        <dbReference type="ARBA" id="ARBA00022723"/>
    </source>
</evidence>
<dbReference type="PROSITE" id="PS51007">
    <property type="entry name" value="CYTC"/>
    <property type="match status" value="2"/>
</dbReference>
<reference evidence="11 12" key="1">
    <citation type="journal article" date="2012" name="Stand. Genomic Sci.">
        <title>Complete genome sequencing and analysis of Saprospira grandis str. Lewin, a predatory marine bacterium.</title>
        <authorList>
            <person name="Saw J.H."/>
            <person name="Yuryev A."/>
            <person name="Kanbe M."/>
            <person name="Hou S."/>
            <person name="Young A.G."/>
            <person name="Aizawa S."/>
            <person name="Alam M."/>
        </authorList>
    </citation>
    <scope>NUCLEOTIDE SEQUENCE [LARGE SCALE GENOMIC DNA]</scope>
    <source>
        <strain evidence="11 12">Lewin</strain>
    </source>
</reference>
<dbReference type="PANTHER" id="PTHR30600">
    <property type="entry name" value="CYTOCHROME C PEROXIDASE-RELATED"/>
    <property type="match status" value="1"/>
</dbReference>
<dbReference type="GO" id="GO:0004130">
    <property type="term" value="F:cytochrome-c peroxidase activity"/>
    <property type="evidence" value="ECO:0007669"/>
    <property type="project" value="UniProtKB-EC"/>
</dbReference>
<dbReference type="RefSeq" id="WP_014373698.1">
    <property type="nucleotide sequence ID" value="NC_016940.1"/>
</dbReference>
<evidence type="ECO:0000313" key="11">
    <source>
        <dbReference type="EMBL" id="AFC23455.1"/>
    </source>
</evidence>
<keyword evidence="4" id="KW-0732">Signal</keyword>
<feature type="binding site" description="axial binding residue" evidence="9">
    <location>
        <position position="206"/>
    </location>
    <ligand>
        <name>heme c</name>
        <dbReference type="ChEBI" id="CHEBI:61717"/>
        <label>2</label>
    </ligand>
    <ligandPart>
        <name>Fe</name>
        <dbReference type="ChEBI" id="CHEBI:18248"/>
    </ligandPart>
</feature>
<comment type="cofactor">
    <cofactor evidence="8">
        <name>heme</name>
        <dbReference type="ChEBI" id="CHEBI:30413"/>
    </cofactor>
    <text evidence="8">Binds 2 heme groups.</text>
</comment>
<dbReference type="InterPro" id="IPR026259">
    <property type="entry name" value="MauG/Cytc_peroxidase"/>
</dbReference>
<evidence type="ECO:0000256" key="1">
    <source>
        <dbReference type="ARBA" id="ARBA00004418"/>
    </source>
</evidence>
<organism evidence="11 12">
    <name type="scientific">Saprospira grandis (strain Lewin)</name>
    <dbReference type="NCBI Taxonomy" id="984262"/>
    <lineage>
        <taxon>Bacteria</taxon>
        <taxon>Pseudomonadati</taxon>
        <taxon>Bacteroidota</taxon>
        <taxon>Saprospiria</taxon>
        <taxon>Saprospirales</taxon>
        <taxon>Saprospiraceae</taxon>
        <taxon>Saprospira</taxon>
    </lineage>
</organism>
<evidence type="ECO:0000256" key="7">
    <source>
        <dbReference type="ARBA" id="ARBA00023004"/>
    </source>
</evidence>
<dbReference type="KEGG" id="sgn:SGRA_0716"/>
<evidence type="ECO:0000259" key="10">
    <source>
        <dbReference type="PROSITE" id="PS51007"/>
    </source>
</evidence>
<accession>H6L1B4</accession>
<dbReference type="OrthoDB" id="9805202at2"/>
<dbReference type="SUPFAM" id="SSF46626">
    <property type="entry name" value="Cytochrome c"/>
    <property type="match status" value="2"/>
</dbReference>
<evidence type="ECO:0000256" key="5">
    <source>
        <dbReference type="ARBA" id="ARBA00022764"/>
    </source>
</evidence>
<dbReference type="AlphaFoldDB" id="H6L1B4"/>
<dbReference type="InterPro" id="IPR051395">
    <property type="entry name" value="Cytochrome_c_Peroxidase/MauG"/>
</dbReference>
<dbReference type="Pfam" id="PF00034">
    <property type="entry name" value="Cytochrom_C"/>
    <property type="match status" value="1"/>
</dbReference>
<dbReference type="Pfam" id="PF03150">
    <property type="entry name" value="CCP_MauG"/>
    <property type="match status" value="1"/>
</dbReference>
<dbReference type="HOGENOM" id="CLU_034652_3_1_10"/>
<feature type="domain" description="Cytochrome c" evidence="10">
    <location>
        <begin position="36"/>
        <end position="169"/>
    </location>
</feature>
<comment type="PTM">
    <text evidence="8">Binds 2 heme groups per subunit.</text>
</comment>
<dbReference type="Proteomes" id="UP000007519">
    <property type="component" value="Chromosome"/>
</dbReference>
<dbReference type="EC" id="1.11.1.5" evidence="11"/>
<dbReference type="EMBL" id="CP002831">
    <property type="protein sequence ID" value="AFC23455.1"/>
    <property type="molecule type" value="Genomic_DNA"/>
</dbReference>
<evidence type="ECO:0000313" key="12">
    <source>
        <dbReference type="Proteomes" id="UP000007519"/>
    </source>
</evidence>